<dbReference type="CDD" id="cd06257">
    <property type="entry name" value="DnaJ"/>
    <property type="match status" value="1"/>
</dbReference>
<evidence type="ECO:0000256" key="2">
    <source>
        <dbReference type="SAM" id="MobiDB-lite"/>
    </source>
</evidence>
<keyword evidence="4" id="KW-0238">DNA-binding</keyword>
<dbReference type="GO" id="GO:0005737">
    <property type="term" value="C:cytoplasm"/>
    <property type="evidence" value="ECO:0007669"/>
    <property type="project" value="TreeGrafter"/>
</dbReference>
<dbReference type="SUPFAM" id="SSF49493">
    <property type="entry name" value="HSP40/DnaJ peptide-binding domain"/>
    <property type="match status" value="2"/>
</dbReference>
<dbReference type="Gene3D" id="2.60.260.20">
    <property type="entry name" value="Urease metallochaperone UreE, N-terminal domain"/>
    <property type="match status" value="2"/>
</dbReference>
<dbReference type="SMART" id="SM00271">
    <property type="entry name" value="DnaJ"/>
    <property type="match status" value="1"/>
</dbReference>
<dbReference type="PROSITE" id="PS50076">
    <property type="entry name" value="DNAJ_2"/>
    <property type="match status" value="1"/>
</dbReference>
<evidence type="ECO:0000313" key="4">
    <source>
        <dbReference type="EMBL" id="SHG44680.1"/>
    </source>
</evidence>
<dbReference type="EMBL" id="FQWZ01000001">
    <property type="protein sequence ID" value="SHG44680.1"/>
    <property type="molecule type" value="Genomic_DNA"/>
</dbReference>
<gene>
    <name evidence="4" type="ORF">SAMN04488068_0229</name>
</gene>
<keyword evidence="1" id="KW-0143">Chaperone</keyword>
<dbReference type="Pfam" id="PF01556">
    <property type="entry name" value="DnaJ_C"/>
    <property type="match status" value="1"/>
</dbReference>
<dbReference type="GO" id="GO:0051082">
    <property type="term" value="F:unfolded protein binding"/>
    <property type="evidence" value="ECO:0007669"/>
    <property type="project" value="InterPro"/>
</dbReference>
<dbReference type="SUPFAM" id="SSF46565">
    <property type="entry name" value="Chaperone J-domain"/>
    <property type="match status" value="1"/>
</dbReference>
<dbReference type="AlphaFoldDB" id="A0A1M5JWL4"/>
<evidence type="ECO:0000256" key="1">
    <source>
        <dbReference type="ARBA" id="ARBA00023186"/>
    </source>
</evidence>
<dbReference type="OrthoDB" id="9779889at2"/>
<dbReference type="Proteomes" id="UP000199758">
    <property type="component" value="Unassembled WGS sequence"/>
</dbReference>
<dbReference type="Gene3D" id="1.10.287.110">
    <property type="entry name" value="DnaJ domain"/>
    <property type="match status" value="1"/>
</dbReference>
<dbReference type="PANTHER" id="PTHR43096">
    <property type="entry name" value="DNAJ HOMOLOG 1, MITOCHONDRIAL-RELATED"/>
    <property type="match status" value="1"/>
</dbReference>
<feature type="domain" description="J" evidence="3">
    <location>
        <begin position="5"/>
        <end position="69"/>
    </location>
</feature>
<dbReference type="PRINTS" id="PR00625">
    <property type="entry name" value="JDOMAIN"/>
</dbReference>
<keyword evidence="5" id="KW-1185">Reference proteome</keyword>
<dbReference type="InterPro" id="IPR001623">
    <property type="entry name" value="DnaJ_domain"/>
</dbReference>
<dbReference type="InterPro" id="IPR036869">
    <property type="entry name" value="J_dom_sf"/>
</dbReference>
<dbReference type="InterPro" id="IPR008971">
    <property type="entry name" value="HSP40/DnaJ_pept-bd"/>
</dbReference>
<dbReference type="PANTHER" id="PTHR43096:SF52">
    <property type="entry name" value="DNAJ HOMOLOG 1, MITOCHONDRIAL-RELATED"/>
    <property type="match status" value="1"/>
</dbReference>
<sequence>MDYVDYYKTLGVTRTATADEIKKAYRKLAREFHPDRNKSKGAEERFKQINEANEVLSDPQKRKSYDTLGPNWKAGAGGGMPPGWDQAFRGGARGRRPGGAGADGGAGFSDFFSSLFGNAATGGMGGFGGGYDDDLGAPAQPQRAKLAISLEDSYNGATRQVTLGTGRSLNVTIPKGITAGQTIRLAEQGARGGDLLLEIEFAAHPTFKVDGRDINVTVNVSPWEAALGGKIGIPTLGGTVELALPAGASSGRKLRLKGRGLPGTTPGDEYVTIQVQVPPADNEADKAYYRDMARRFEDFKPRG</sequence>
<evidence type="ECO:0000313" key="5">
    <source>
        <dbReference type="Proteomes" id="UP000199758"/>
    </source>
</evidence>
<protein>
    <submittedName>
        <fullName evidence="4">Curved DNA-binding protein</fullName>
    </submittedName>
</protein>
<reference evidence="4 5" key="1">
    <citation type="submission" date="2016-11" db="EMBL/GenBank/DDBJ databases">
        <authorList>
            <person name="Jaros S."/>
            <person name="Januszkiewicz K."/>
            <person name="Wedrychowicz H."/>
        </authorList>
    </citation>
    <scope>NUCLEOTIDE SEQUENCE [LARGE SCALE GENOMIC DNA]</scope>
    <source>
        <strain evidence="4 5">CGMCC 1.7049</strain>
    </source>
</reference>
<dbReference type="GO" id="GO:0003677">
    <property type="term" value="F:DNA binding"/>
    <property type="evidence" value="ECO:0007669"/>
    <property type="project" value="UniProtKB-KW"/>
</dbReference>
<dbReference type="GO" id="GO:0042026">
    <property type="term" value="P:protein refolding"/>
    <property type="evidence" value="ECO:0007669"/>
    <property type="project" value="TreeGrafter"/>
</dbReference>
<dbReference type="InterPro" id="IPR018253">
    <property type="entry name" value="DnaJ_domain_CS"/>
</dbReference>
<dbReference type="CDD" id="cd10747">
    <property type="entry name" value="DnaJ_C"/>
    <property type="match status" value="1"/>
</dbReference>
<dbReference type="RefSeq" id="WP_072892856.1">
    <property type="nucleotide sequence ID" value="NZ_FQWZ01000001.1"/>
</dbReference>
<dbReference type="STRING" id="490188.SAMN04488068_0229"/>
<proteinExistence type="predicted"/>
<accession>A0A1M5JWL4</accession>
<feature type="region of interest" description="Disordered" evidence="2">
    <location>
        <begin position="50"/>
        <end position="101"/>
    </location>
</feature>
<name>A0A1M5JWL4_9GAMM</name>
<dbReference type="Pfam" id="PF00226">
    <property type="entry name" value="DnaJ"/>
    <property type="match status" value="1"/>
</dbReference>
<dbReference type="FunFam" id="2.60.260.20:FF:000013">
    <property type="entry name" value="DnaJ subfamily B member 11"/>
    <property type="match status" value="1"/>
</dbReference>
<dbReference type="PROSITE" id="PS00636">
    <property type="entry name" value="DNAJ_1"/>
    <property type="match status" value="1"/>
</dbReference>
<organism evidence="4 5">
    <name type="scientific">Hydrocarboniphaga daqingensis</name>
    <dbReference type="NCBI Taxonomy" id="490188"/>
    <lineage>
        <taxon>Bacteria</taxon>
        <taxon>Pseudomonadati</taxon>
        <taxon>Pseudomonadota</taxon>
        <taxon>Gammaproteobacteria</taxon>
        <taxon>Nevskiales</taxon>
        <taxon>Nevskiaceae</taxon>
        <taxon>Hydrocarboniphaga</taxon>
    </lineage>
</organism>
<evidence type="ECO:0000259" key="3">
    <source>
        <dbReference type="PROSITE" id="PS50076"/>
    </source>
</evidence>
<dbReference type="InterPro" id="IPR002939">
    <property type="entry name" value="DnaJ_C"/>
</dbReference>